<protein>
    <submittedName>
        <fullName evidence="1">Uncharacterized protein</fullName>
    </submittedName>
</protein>
<dbReference type="OrthoDB" id="10484815at2759"/>
<comment type="caution">
    <text evidence="1">The sequence shown here is derived from an EMBL/GenBank/DDBJ whole genome shotgun (WGS) entry which is preliminary data.</text>
</comment>
<proteinExistence type="predicted"/>
<name>A0A812R8N7_9DINO</name>
<sequence>MTQCSCWRFLRLQLRAARCLGDMPAAAAAHVALARALSKEQPKNVEVLAHWLGHLRAGGTEEVAVQQVNVLTRFWLDRPVSLAEASEWMETCGLGPRRL</sequence>
<dbReference type="AlphaFoldDB" id="A0A812R8N7"/>
<gene>
    <name evidence="1" type="ORF">SNAT2548_LOCUS23089</name>
</gene>
<dbReference type="EMBL" id="CAJNDS010002310">
    <property type="protein sequence ID" value="CAE7424430.1"/>
    <property type="molecule type" value="Genomic_DNA"/>
</dbReference>
<evidence type="ECO:0000313" key="1">
    <source>
        <dbReference type="EMBL" id="CAE7424430.1"/>
    </source>
</evidence>
<keyword evidence="2" id="KW-1185">Reference proteome</keyword>
<organism evidence="1 2">
    <name type="scientific">Symbiodinium natans</name>
    <dbReference type="NCBI Taxonomy" id="878477"/>
    <lineage>
        <taxon>Eukaryota</taxon>
        <taxon>Sar</taxon>
        <taxon>Alveolata</taxon>
        <taxon>Dinophyceae</taxon>
        <taxon>Suessiales</taxon>
        <taxon>Symbiodiniaceae</taxon>
        <taxon>Symbiodinium</taxon>
    </lineage>
</organism>
<evidence type="ECO:0000313" key="2">
    <source>
        <dbReference type="Proteomes" id="UP000604046"/>
    </source>
</evidence>
<accession>A0A812R8N7</accession>
<reference evidence="1" key="1">
    <citation type="submission" date="2021-02" db="EMBL/GenBank/DDBJ databases">
        <authorList>
            <person name="Dougan E. K."/>
            <person name="Rhodes N."/>
            <person name="Thang M."/>
            <person name="Chan C."/>
        </authorList>
    </citation>
    <scope>NUCLEOTIDE SEQUENCE</scope>
</reference>
<dbReference type="Proteomes" id="UP000604046">
    <property type="component" value="Unassembled WGS sequence"/>
</dbReference>